<evidence type="ECO:0000313" key="1">
    <source>
        <dbReference type="EMBL" id="BBO32178.1"/>
    </source>
</evidence>
<accession>A0A5K7X6L3</accession>
<sequence>MRRWRHGKTLNARGESSAAAAERWQLQNGFLDKMGGV</sequence>
<name>A0A5K7X6L3_9BACT</name>
<proteinExistence type="predicted"/>
<gene>
    <name evidence="1" type="ORF">PLANPX_1790</name>
</gene>
<dbReference type="AlphaFoldDB" id="A0A5K7X6L3"/>
<organism evidence="1 2">
    <name type="scientific">Lacipirellula parvula</name>
    <dbReference type="NCBI Taxonomy" id="2650471"/>
    <lineage>
        <taxon>Bacteria</taxon>
        <taxon>Pseudomonadati</taxon>
        <taxon>Planctomycetota</taxon>
        <taxon>Planctomycetia</taxon>
        <taxon>Pirellulales</taxon>
        <taxon>Lacipirellulaceae</taxon>
        <taxon>Lacipirellula</taxon>
    </lineage>
</organism>
<protein>
    <submittedName>
        <fullName evidence="1">Uncharacterized protein</fullName>
    </submittedName>
</protein>
<dbReference type="KEGG" id="lpav:PLANPX_1790"/>
<dbReference type="Proteomes" id="UP000326837">
    <property type="component" value="Chromosome"/>
</dbReference>
<dbReference type="EMBL" id="AP021861">
    <property type="protein sequence ID" value="BBO32178.1"/>
    <property type="molecule type" value="Genomic_DNA"/>
</dbReference>
<reference evidence="2" key="1">
    <citation type="submission" date="2019-10" db="EMBL/GenBank/DDBJ databases">
        <title>Lacipirellula parvula gen. nov., sp. nov., representing a lineage of planctomycetes widespread in freshwater anoxic habitats, and description of the family Lacipirellulaceae.</title>
        <authorList>
            <person name="Dedysh S.N."/>
            <person name="Kulichevskaya I.S."/>
            <person name="Beletsky A.V."/>
            <person name="Rakitin A.L."/>
            <person name="Mardanov A.V."/>
            <person name="Ivanova A.A."/>
            <person name="Saltykova V.X."/>
            <person name="Rijpstra W.I.C."/>
            <person name="Sinninghe Damste J.S."/>
            <person name="Ravin N.V."/>
        </authorList>
    </citation>
    <scope>NUCLEOTIDE SEQUENCE [LARGE SCALE GENOMIC DNA]</scope>
    <source>
        <strain evidence="2">PX69</strain>
    </source>
</reference>
<keyword evidence="2" id="KW-1185">Reference proteome</keyword>
<evidence type="ECO:0000313" key="2">
    <source>
        <dbReference type="Proteomes" id="UP000326837"/>
    </source>
</evidence>